<dbReference type="AlphaFoldDB" id="A0A8S1PM17"/>
<dbReference type="EMBL" id="CAJJDN010000082">
    <property type="protein sequence ID" value="CAD8104295.1"/>
    <property type="molecule type" value="Genomic_DNA"/>
</dbReference>
<name>A0A8S1PM17_9CILI</name>
<dbReference type="OrthoDB" id="305384at2759"/>
<evidence type="ECO:0000313" key="2">
    <source>
        <dbReference type="EMBL" id="CAD8104295.1"/>
    </source>
</evidence>
<accession>A0A8S1PM17</accession>
<comment type="caution">
    <text evidence="2">The sequence shown here is derived from an EMBL/GenBank/DDBJ whole genome shotgun (WGS) entry which is preliminary data.</text>
</comment>
<dbReference type="Proteomes" id="UP000692954">
    <property type="component" value="Unassembled WGS sequence"/>
</dbReference>
<proteinExistence type="predicted"/>
<keyword evidence="3" id="KW-1185">Reference proteome</keyword>
<sequence length="198" mass="23801">MILENPSKIKWKQQYIRKYRDLLGISNLKVIPPKPIENQITPMNLDHINKQRSKSLKYNDESLLQSSDRRSLHTKIYTACEMNQIINHAKICGLIHDNQNLNYQNKQNQSLLEQNRKYFQEVRNLENSWNYKKIRQEEQNRLFNSIPMEKHYQLKQQQKKPDLNIQKLIEEQRTLFLTSNNTQQNNESSFSSSQERLL</sequence>
<reference evidence="2" key="1">
    <citation type="submission" date="2021-01" db="EMBL/GenBank/DDBJ databases">
        <authorList>
            <consortium name="Genoscope - CEA"/>
            <person name="William W."/>
        </authorList>
    </citation>
    <scope>NUCLEOTIDE SEQUENCE</scope>
</reference>
<organism evidence="2 3">
    <name type="scientific">Paramecium sonneborni</name>
    <dbReference type="NCBI Taxonomy" id="65129"/>
    <lineage>
        <taxon>Eukaryota</taxon>
        <taxon>Sar</taxon>
        <taxon>Alveolata</taxon>
        <taxon>Ciliophora</taxon>
        <taxon>Intramacronucleata</taxon>
        <taxon>Oligohymenophorea</taxon>
        <taxon>Peniculida</taxon>
        <taxon>Parameciidae</taxon>
        <taxon>Paramecium</taxon>
    </lineage>
</organism>
<feature type="region of interest" description="Disordered" evidence="1">
    <location>
        <begin position="179"/>
        <end position="198"/>
    </location>
</feature>
<evidence type="ECO:0000313" key="3">
    <source>
        <dbReference type="Proteomes" id="UP000692954"/>
    </source>
</evidence>
<evidence type="ECO:0000256" key="1">
    <source>
        <dbReference type="SAM" id="MobiDB-lite"/>
    </source>
</evidence>
<gene>
    <name evidence="2" type="ORF">PSON_ATCC_30995.1.T0820031</name>
</gene>
<protein>
    <submittedName>
        <fullName evidence="2">Uncharacterized protein</fullName>
    </submittedName>
</protein>